<organism evidence="1 2">
    <name type="scientific">Nocardiopsis sinuspersici</name>
    <dbReference type="NCBI Taxonomy" id="501010"/>
    <lineage>
        <taxon>Bacteria</taxon>
        <taxon>Bacillati</taxon>
        <taxon>Actinomycetota</taxon>
        <taxon>Actinomycetes</taxon>
        <taxon>Streptosporangiales</taxon>
        <taxon>Nocardiopsidaceae</taxon>
        <taxon>Nocardiopsis</taxon>
    </lineage>
</organism>
<evidence type="ECO:0000313" key="2">
    <source>
        <dbReference type="Proteomes" id="UP000584931"/>
    </source>
</evidence>
<reference evidence="1 2" key="1">
    <citation type="submission" date="2020-07" db="EMBL/GenBank/DDBJ databases">
        <title>Sequencing the genomes of 1000 actinobacteria strains.</title>
        <authorList>
            <person name="Klenk H.-P."/>
        </authorList>
    </citation>
    <scope>NUCLEOTIDE SEQUENCE [LARGE SCALE GENOMIC DNA]</scope>
    <source>
        <strain evidence="1 2">DSM 45278</strain>
    </source>
</reference>
<comment type="caution">
    <text evidence="1">The sequence shown here is derived from an EMBL/GenBank/DDBJ whole genome shotgun (WGS) entry which is preliminary data.</text>
</comment>
<dbReference type="EMBL" id="JACCHL010000001">
    <property type="protein sequence ID" value="NYH54986.1"/>
    <property type="molecule type" value="Genomic_DNA"/>
</dbReference>
<accession>A0A7Y9XFS3</accession>
<name>A0A7Y9XFS3_9ACTN</name>
<evidence type="ECO:0000313" key="1">
    <source>
        <dbReference type="EMBL" id="NYH54986.1"/>
    </source>
</evidence>
<protein>
    <submittedName>
        <fullName evidence="1">Uncharacterized protein</fullName>
    </submittedName>
</protein>
<sequence length="50" mass="5650">MNKAYRIFPTKWSANFMVAVLRRVGLFKPGGYECGECVRSALTGFEKDFG</sequence>
<dbReference type="Proteomes" id="UP000584931">
    <property type="component" value="Unassembled WGS sequence"/>
</dbReference>
<dbReference type="AlphaFoldDB" id="A0A7Y9XFS3"/>
<proteinExistence type="predicted"/>
<gene>
    <name evidence="1" type="ORF">HNR06_004575</name>
</gene>